<feature type="domain" description="Carrier" evidence="6">
    <location>
        <begin position="3729"/>
        <end position="3806"/>
    </location>
</feature>
<dbReference type="InterPro" id="IPR036736">
    <property type="entry name" value="ACP-like_sf"/>
</dbReference>
<evidence type="ECO:0000259" key="6">
    <source>
        <dbReference type="PROSITE" id="PS50075"/>
    </source>
</evidence>
<dbReference type="Gene3D" id="3.40.50.12780">
    <property type="entry name" value="N-terminal domain of ligase-like"/>
    <property type="match status" value="4"/>
</dbReference>
<dbReference type="InterPro" id="IPR042099">
    <property type="entry name" value="ANL_N_sf"/>
</dbReference>
<comment type="similarity">
    <text evidence="5">Belongs to the NRP synthetase family.</text>
</comment>
<dbReference type="FunFam" id="3.30.300.30:FF:000033">
    <property type="entry name" value="Nonribosomal siderophore peptide synthase SidC"/>
    <property type="match status" value="1"/>
</dbReference>
<dbReference type="EMBL" id="KZ678135">
    <property type="protein sequence ID" value="PSN67429.1"/>
    <property type="molecule type" value="Genomic_DNA"/>
</dbReference>
<keyword evidence="3" id="KW-0597">Phosphoprotein</keyword>
<dbReference type="InterPro" id="IPR001242">
    <property type="entry name" value="Condensation_dom"/>
</dbReference>
<feature type="domain" description="Carrier" evidence="6">
    <location>
        <begin position="4839"/>
        <end position="4912"/>
    </location>
</feature>
<dbReference type="GO" id="GO:0031177">
    <property type="term" value="F:phosphopantetheine binding"/>
    <property type="evidence" value="ECO:0007669"/>
    <property type="project" value="InterPro"/>
</dbReference>
<dbReference type="InterPro" id="IPR045851">
    <property type="entry name" value="AMP-bd_C_sf"/>
</dbReference>
<evidence type="ECO:0000313" key="7">
    <source>
        <dbReference type="EMBL" id="PSN67429.1"/>
    </source>
</evidence>
<dbReference type="CDD" id="cd19542">
    <property type="entry name" value="CT_NRPS-like"/>
    <property type="match status" value="2"/>
</dbReference>
<dbReference type="InterPro" id="IPR009081">
    <property type="entry name" value="PP-bd_ACP"/>
</dbReference>
<dbReference type="GO" id="GO:0031169">
    <property type="term" value="P:ferrichrome biosynthetic process"/>
    <property type="evidence" value="ECO:0007669"/>
    <property type="project" value="UniProtKB-ARBA"/>
</dbReference>
<dbReference type="NCBIfam" id="NF003417">
    <property type="entry name" value="PRK04813.1"/>
    <property type="match status" value="4"/>
</dbReference>
<dbReference type="InterPro" id="IPR020806">
    <property type="entry name" value="PKS_PP-bd"/>
</dbReference>
<dbReference type="InterPro" id="IPR020845">
    <property type="entry name" value="AMP-binding_CS"/>
</dbReference>
<feature type="domain" description="Carrier" evidence="6">
    <location>
        <begin position="1601"/>
        <end position="1675"/>
    </location>
</feature>
<dbReference type="FunFam" id="3.30.300.30:FF:000015">
    <property type="entry name" value="Nonribosomal peptide synthase SidD"/>
    <property type="match status" value="2"/>
</dbReference>
<evidence type="ECO:0000256" key="1">
    <source>
        <dbReference type="ARBA" id="ARBA00004924"/>
    </source>
</evidence>
<dbReference type="SMART" id="SM00823">
    <property type="entry name" value="PKS_PP"/>
    <property type="match status" value="5"/>
</dbReference>
<dbReference type="Proteomes" id="UP000240883">
    <property type="component" value="Unassembled WGS sequence"/>
</dbReference>
<evidence type="ECO:0000313" key="8">
    <source>
        <dbReference type="Proteomes" id="UP000240883"/>
    </source>
</evidence>
<evidence type="ECO:0000256" key="2">
    <source>
        <dbReference type="ARBA" id="ARBA00022450"/>
    </source>
</evidence>
<keyword evidence="2" id="KW-0596">Phosphopantetheine</keyword>
<sequence length="5346" mass="593783">MLQLREPIPELSILNPDPSSLDGPGLLHHLVHASPPAAGLALDFLEHGSSRRQFSYQDLHALSDALAATILRSLARLRDASAVIPILLPQSPELYIAMLAILKAGRAFCPLAMDTPDERLNFILRDVSADLIVTASAHQAALPSAANLTPVFVDRELARGHPQGSGFEPPPIDTSQLAYVLYTSGSTGLPKAVAISHRAVTQSLLAHDRHIPRFARFLQFAAPTFDVSIFEIFFPLFRGCTLVACERTRMLNDLPAVISLLQVDAAELTPTVASNLLRGRASVPGLRLLLTIGEMLTQRLVDEFGGDGSRESILWGMYGPTEAAIHCTLQPSFSTGSPVGNIGLPLDTVSAMVVEPPSKHRSPADITILPLGEVGELVIGGPQLAEGYLNRPEITAQAFVQHPDYGPLYRTGDKARIRPDGSLECLGRIVSGQVKLRGQRIELGEIEQVISKLEGCHTVTVLIIEDTLVAFCSVGTQAVSKSTVIDLCKRWLPSYMTPSDVIFMSRMPQLPSGKIDKHALKTFYAQQHGSNNPSNSVPRDPFSLAILSLLHLTLGQQLSVDAELASTGLDSLRAIRVASMLREHGYAVSATDVLSAQTAEHLIEMCREAKNEREHFKVGHELDATRVLHAPDIDSFQSEYVALVPCTPLQEAMLAETVARPSAYCNWVELELSQPHSYSTIRKCLETLAQENEILRSGFFSMASGSTSFGQVIWKSLSTSQISQASAFSRLFSLGSPESLLRPLTIQVNASLEKPRLLFQIHHALYDGWSFDLLLCDLNRLLASQPLDPRPQYRDIARFFSCELDERERSANQLYWAGILRDYCPKPLPNFNGKIIRDAALQRYRVPSTVDIQSLYRTANRHAVNPQVFFQAAISYVLGLYLGSQDVVIGTVTSGRTIPVTGIENVVGPCIASLPFRLDFSKCQTAKSIIENTQRINREILRHCTLPLREILRTSASHSRMKLFDVLFVWQQSLFSDENEPSLATVVDSADDSEFSVTFELEPQDNFLLYTITFDPSAIPEKQVKYFSRQIDDVVNHLLGDIDSKVDAIGHCFAAHNLSIANATPTRRPINHGPAYAVEEWASVAPEKEALVFGSLDEGVMKTKEKLTYHTLNARANQLAHALLAVGMKKDQLVAVLMEKSVSLYLSILAVLKVGCGYVPIVPDTPIERIERILADSGAAICIIDKSTSSVPRGESYTVLNLDQTDLSRHPTDNVIMEYDGSHLAYAVFTSGSTGTPKGVLVTQDNLMSNLQFLSGLYPTFDDSRLLQSCSQAFDVSVFEIFFAWYTGICLCAATKDDLFQDFEAAIDSLDITHLSLTPTVAALVDPVHVPKVKFLVTAGEALTEHVRRQWAGRGLFQGYGPSETTNICTVKANVTLDDLINNIGPPFDNTSALVLDPHSNAILPRGAAGELCFGGTQVFRGYLNLPELNAKKILDHADYGRIYRSGDMGMILPDGSILFTGRSDDQIKIRGQRVELGEITSIILDHNLVEDCVTLLLEARKGVPELVSFWVPRNSMEVDFQPISPESFRSTISELFDQLALKLPSYMIPTHLVPISLIPMTAQAKADKRLLAATFSNFERQYLEKVTLAYEDNGEIGSLNAAETSIATVLAETLGTSLSEIRRTSSFYSLGLDSISAIRFSTKLREAKLGHFPVSFILKNPTIAALMAMGSNPTCWDQTSGDTTTSPSHVFAGLLPDIRENFHRRGHTVEKVLPCTPLQEAMLSSTQASLKSSYYNCLVFTVNGDVAKLKESWSTVFKRHQILRTAFVTTDDPKYAYAQVVLTDRPLQWDQWRPGLDVALYAQGEITSLLERQEPPVRLAINQDGEPKQLLFCCHHALYDGTAISVLLEEIEHLYKDSSLPSPVAYESYLQHMMFQDLGSADKYWSTLLANHTPTFFPVVSAPATKPQGQALTSEKTLQTPLSEALEASQNASTSLLSLVQATWAKLLHFYTGEDDVCFGNIVSGRALSENSLDRLVAPCFNTLPVRANFEFQVSNLNLIKSLHSINVDSLPFQLTPLRRIQAVVSGDKGHLFDTLVILQPPNKELDHSIWYLEKDLGDMDLPVVCEITQDKKNDLLHLTFHYQTSLLSDLEARAIAQTFDAALHSLVKFPQALAGDTIGFPSHIQAVSNLDFSRLPSENGRFLHSGFEQNAAGFPDTIALDFRHDTGEIASWSFRNLNEKANQIAHALIQHGVQVSDIVPIHMHKSPEFYASILGIMKSGAAFAPIHPELPTARKEFMVSELNPRVVVCTVESPLQTSHSITLLKVDSLEGYPTSNPNIQDLSPTGLAYCLYTSGSTGLPKAVSMEHAAPIQTIESSRLLVPWRPDSRLLQYAAVTFDMCYYDCFMAWTFGFTLCAASQGAMLNDLSGNINALSVDLLDLTPSVAISLSRTDIPSVRWLYCIGEAMSPEIVKKWHGACVNSYGPTEAAFCTTMFPVQEISRISVIGKPFPSTSFAVFSPRGERPLPVLGVGELYIGGTQLARGYHGKPQLSELKFVSKCGQRFYRSGDAVRMLANGDFEFLGRIDDQVKIRGLRVELGEINHVLQNCDENITSVSTQILRVERDMKDQLVSFLVPRTPIDMKEGLELKTKAKREAAQKLPSYMVPQFIILVENIPKSMAGKIDKNALSKIFHESDEIKPTGVLSMKETEHHEWTETELRVREIFAKLSGTTVEAISPEISIYQLGLDSISAVQIAAALRKLGYEVSAMDIMKNTNCITIAANLVQRPFSFGSGRVYDFEAFEAAHRPYLASAHGIKDADIEAIRPCTPLQKGMLSQFIAKDGSVYLNYLRLQLEDGLDLTRIRKAWSTVMKRHQMLRTGFVHLKDSKHAFAMVHFTPSALECPWEMTKELEAPMTADLWLQSVQRTVIEQLHLPPWRVRVIQGNGVIFLDLAMLHALFDAQSLRTIFDDVLASYTECHLASPAPLEPVIGTILRLNNSERAERDGFWTRLEATTRPTKFPNLSPLHYSPAPSYVATLMSNRPLTELEAGCRNSDVTLQAIGMASWATLLSAYVGEPSVTFGVVLSGRNFEEAESVVFPCITTVPCPVEVSDDKMKMLREIMIFNAGVQQHQFTPLNEIQKLMGHPNGHLFDTIFAYQKLPTKEQAAGLSTVVDERATIEYPISIELEPKDGRLELRLTAQSHVVPKAQANVLLKQLDSLVQQYLFLDDSPMQACIHEELYSITPAAEPVLPSEANLLHEFVEISASRFPHRPAFEFCTSIHEGGYDRQVWSYAELDAEGNRIAQLLISYGARPGELIAVCFDKCPEASFTMLGILKAGCAFVALDPNAPIARRVFMIEDSGAKLVLSTKVTSSGLEDKSVAKIINIDQLDLQEYSSKKPHTDRVIEPQDRSYCLYTSGTTGIPKGCELTHENAVQAMLAFRRLFSGYWDHMSRWLQFASFHFDVSVLEQYWSWSVGICVVSAPRDLIFEDLASSIRTLGITHIDLTPSLARILHPDDVPSLCKGVFITGGESLRQDILDVWGSKSVIYNGYGPTEATIGVTMYPRVPTNGKPSNIGAQFDNVGSYVFRPGTEIPVLRGAVGELCVSGKLVGKGYLNRPELTQERFPHLEEFGEKVYRTGDLVRILHDNTFDFLGRVDDQVKLRGQRLEIGEINSVVKQSGANISDVTTLVLKHPKQQKEQLVSFVVLEGNRKDKPRVLLEWSTHLDQARSLCQEKLPVYMVPTHFVAVSIMPLSPNNKADRKKLKEMYDALSINDLQVLSSVAISAEEWTSKETRIRAILRDTLDIKEEDIRKDSSFFEIGMDSISVIGVSKALKQAGFSSAAVSAVMKNSTIHRLAKALTCDLSASTDRGSIVAAQQYITAVQHRHRISVAESLFTGAREIECLAPCTALQQGMIARALESNLSLYFNSFTFELSDTVDIQRLQGAWQETFSSVQILRTIFANTTDGYVQAVLRAPGLPWKSAHSTEHESEVQLLQRLKLEWEDRNRSDFKRPFELVLAHTPLRKILIVHIFHALYDGISIELMFKAVWDAYNDHRKGQRGPPFQSALPYGPLLSVRATKDFWIKHLESATFIPFPAFQVDKSGIPIVVSRNLNSLAELEPMRRTLNVTAQAIAQACWLSTLNKYIKSSTTIGLVVSGRGIDLEDADQIIGPLFNTIPYYHRLHTRDTWASSIKRVHDFNVSAYPYQHTALRDIMKWRKRKPGQPLFDTLFVYQVVGVEDDWSKNPIWELRDASAGNDYPVALEIEQHGTDGLKLTLVTQGHISDEETSTQLLDDFEDALRDALENSDKDLPAHVIDEECCEFPSVQNDKPAPDTLEDHANIEWAGDGVAIREEIASLSGSDISEINYGTSIFELGLDSIDAIKLSSKLKKRGIGLPVSNIMRSLTIAGMLQHISHNKHLWKQEPSSMIFNSHKKRLESHLRRRGTKTDDLEQVLPLTPLQEAMVAEMISSRYNRYYNHDIMRISTDTDIEKLKHAWTRVAVSSPILRTSFTEVDDPSIDFAFAQIIHRRPHNFWKIMKVEGECDWDVILASVTREATTSNLSEPLFSIRYVETSTGRYLMLSIAHALYDGWSLGLLHADVQRAYKSQLEARPSYEPILRDILTTSGSDAAAFWRDFLSGAKPTKLPQITHGGRQQVVRRERYSHISLSEVSSFAKQNKISLQTVGQTVYSLVLASYTKSLDVVFGSVLSGRDDENTAKVLFPTMNTVAIRAILHGTRLEMLRYVQDNFTSIKQWQHFPLRRALGLAGVQSNLFESLFIYQKGMSNLEQEQPCLYESIQGQSDVEYPLCVEMEVIGEELVWRCAVKETTDEDWADHLLDNMDKALGGILEWPQAPTIEFGDGITSICGLPAFEENCHQTANSGKAQEDARVRSTESPTTKAIREVLAFASKTPEDEIQENMTVFHIGLDSISAIKVSSLLRKRGINLSVGEMLKMGTAEKMAQLVDGRTPEKSEAFNDAQAVIRSTLANIDESKVLQLASLKREDVEQLLPATAGQTYMLSMWLNTKGNVYYPEFSYQIHGSISIDIIQQAWESLVATNSILRTCFVASTDPPAPYLQAVLRKTEGNITDITGWNEQDIMNTIEECSRAQPYAHVFMSRNASTGWAMKLKIHHALYDGVSLPLMAQKFQDLCNGLIVHSPSNIFAKFLASSMDTSSISGRESFWVKYLGDITQNRLPQPSHQSTSRTEIFQAGLIPDIASIEKLCRKNGISTQSMFLAAYAKLYAALTSTESDQDVVIGIYLANRSLSIPDIAEAPIPTVNLIPLRVQAPRGGCILDLASQIHYDLQDVGSMQNAQVSLKEVQEWTGVCVDTWVNWLKLPEVQVGGTGETGGQNPKEVVITPVSEWTECVCRVREWATKTWKAPLGLHDDTNRAYFVSTLRRS</sequence>
<protein>
    <recommendedName>
        <fullName evidence="6">Carrier domain-containing protein</fullName>
    </recommendedName>
</protein>
<dbReference type="Pfam" id="PF00550">
    <property type="entry name" value="PP-binding"/>
    <property type="match status" value="6"/>
</dbReference>
<dbReference type="PROSITE" id="PS00012">
    <property type="entry name" value="PHOSPHOPANTETHEINE"/>
    <property type="match status" value="5"/>
</dbReference>
<dbReference type="Pfam" id="PF00668">
    <property type="entry name" value="Condensation"/>
    <property type="match status" value="6"/>
</dbReference>
<feature type="domain" description="Carrier" evidence="6">
    <location>
        <begin position="2656"/>
        <end position="2729"/>
    </location>
</feature>
<dbReference type="FunFam" id="3.40.50.12780:FF:000024">
    <property type="entry name" value="Nonribosomal siderophore peptide synthase SidC"/>
    <property type="match status" value="2"/>
</dbReference>
<dbReference type="Gene3D" id="3.30.559.30">
    <property type="entry name" value="Nonribosomal peptide synthetase, condensation domain"/>
    <property type="match status" value="6"/>
</dbReference>
<dbReference type="GO" id="GO:0016874">
    <property type="term" value="F:ligase activity"/>
    <property type="evidence" value="ECO:0007669"/>
    <property type="project" value="UniProtKB-KW"/>
</dbReference>
<accession>A0A2T2NPX9</accession>
<evidence type="ECO:0000256" key="5">
    <source>
        <dbReference type="ARBA" id="ARBA00029454"/>
    </source>
</evidence>
<dbReference type="CDD" id="cd05918">
    <property type="entry name" value="A_NRPS_SidN3_like"/>
    <property type="match status" value="4"/>
</dbReference>
<feature type="domain" description="Carrier" evidence="6">
    <location>
        <begin position="4285"/>
        <end position="4361"/>
    </location>
</feature>
<gene>
    <name evidence="7" type="ORF">BS50DRAFT_525198</name>
</gene>
<dbReference type="SUPFAM" id="SSF56801">
    <property type="entry name" value="Acetyl-CoA synthetase-like"/>
    <property type="match status" value="4"/>
</dbReference>
<dbReference type="PANTHER" id="PTHR45527:SF1">
    <property type="entry name" value="FATTY ACID SYNTHASE"/>
    <property type="match status" value="1"/>
</dbReference>
<dbReference type="GO" id="GO:0010106">
    <property type="term" value="P:cellular response to iron ion starvation"/>
    <property type="evidence" value="ECO:0007669"/>
    <property type="project" value="UniProtKB-ARBA"/>
</dbReference>
<dbReference type="PANTHER" id="PTHR45527">
    <property type="entry name" value="NONRIBOSOMAL PEPTIDE SYNTHETASE"/>
    <property type="match status" value="1"/>
</dbReference>
<evidence type="ECO:0000256" key="3">
    <source>
        <dbReference type="ARBA" id="ARBA00022553"/>
    </source>
</evidence>
<dbReference type="SUPFAM" id="SSF47336">
    <property type="entry name" value="ACP-like"/>
    <property type="match status" value="6"/>
</dbReference>
<dbReference type="Gene3D" id="3.30.559.10">
    <property type="entry name" value="Chloramphenicol acetyltransferase-like domain"/>
    <property type="match status" value="6"/>
</dbReference>
<dbReference type="OrthoDB" id="416786at2759"/>
<dbReference type="Gene3D" id="1.10.1200.10">
    <property type="entry name" value="ACP-like"/>
    <property type="match status" value="6"/>
</dbReference>
<dbReference type="PROSITE" id="PS50075">
    <property type="entry name" value="CARRIER"/>
    <property type="match status" value="5"/>
</dbReference>
<dbReference type="Pfam" id="PF00501">
    <property type="entry name" value="AMP-binding"/>
    <property type="match status" value="4"/>
</dbReference>
<dbReference type="GO" id="GO:0043041">
    <property type="term" value="P:amino acid activation for nonribosomal peptide biosynthetic process"/>
    <property type="evidence" value="ECO:0007669"/>
    <property type="project" value="TreeGrafter"/>
</dbReference>
<dbReference type="InterPro" id="IPR023213">
    <property type="entry name" value="CAT-like_dom_sf"/>
</dbReference>
<organism evidence="7 8">
    <name type="scientific">Corynespora cassiicola Philippines</name>
    <dbReference type="NCBI Taxonomy" id="1448308"/>
    <lineage>
        <taxon>Eukaryota</taxon>
        <taxon>Fungi</taxon>
        <taxon>Dikarya</taxon>
        <taxon>Ascomycota</taxon>
        <taxon>Pezizomycotina</taxon>
        <taxon>Dothideomycetes</taxon>
        <taxon>Pleosporomycetidae</taxon>
        <taxon>Pleosporales</taxon>
        <taxon>Corynesporascaceae</taxon>
        <taxon>Corynespora</taxon>
    </lineage>
</organism>
<dbReference type="GO" id="GO:0005737">
    <property type="term" value="C:cytoplasm"/>
    <property type="evidence" value="ECO:0007669"/>
    <property type="project" value="TreeGrafter"/>
</dbReference>
<evidence type="ECO:0000256" key="4">
    <source>
        <dbReference type="ARBA" id="ARBA00022598"/>
    </source>
</evidence>
<dbReference type="SMART" id="SM01294">
    <property type="entry name" value="PKS_PP_betabranch"/>
    <property type="match status" value="1"/>
</dbReference>
<dbReference type="InterPro" id="IPR010071">
    <property type="entry name" value="AA_adenyl_dom"/>
</dbReference>
<dbReference type="NCBIfam" id="TIGR01733">
    <property type="entry name" value="AA-adenyl-dom"/>
    <property type="match status" value="4"/>
</dbReference>
<reference evidence="7 8" key="1">
    <citation type="journal article" date="2018" name="Front. Microbiol.">
        <title>Genome-Wide Analysis of Corynespora cassiicola Leaf Fall Disease Putative Effectors.</title>
        <authorList>
            <person name="Lopez D."/>
            <person name="Ribeiro S."/>
            <person name="Label P."/>
            <person name="Fumanal B."/>
            <person name="Venisse J.S."/>
            <person name="Kohler A."/>
            <person name="de Oliveira R.R."/>
            <person name="Labutti K."/>
            <person name="Lipzen A."/>
            <person name="Lail K."/>
            <person name="Bauer D."/>
            <person name="Ohm R.A."/>
            <person name="Barry K.W."/>
            <person name="Spatafora J."/>
            <person name="Grigoriev I.V."/>
            <person name="Martin F.M."/>
            <person name="Pujade-Renaud V."/>
        </authorList>
    </citation>
    <scope>NUCLEOTIDE SEQUENCE [LARGE SCALE GENOMIC DNA]</scope>
    <source>
        <strain evidence="7 8">Philippines</strain>
    </source>
</reference>
<comment type="pathway">
    <text evidence="1">Siderophore biosynthesis.</text>
</comment>
<keyword evidence="8" id="KW-1185">Reference proteome</keyword>
<proteinExistence type="inferred from homology"/>
<dbReference type="Gene3D" id="3.30.300.30">
    <property type="match status" value="4"/>
</dbReference>
<dbReference type="STRING" id="1448308.A0A2T2NPX9"/>
<dbReference type="InterPro" id="IPR000873">
    <property type="entry name" value="AMP-dep_synth/lig_dom"/>
</dbReference>
<dbReference type="FunFam" id="3.40.50.980:FF:000001">
    <property type="entry name" value="Non-ribosomal peptide synthetase"/>
    <property type="match status" value="2"/>
</dbReference>
<dbReference type="PROSITE" id="PS00455">
    <property type="entry name" value="AMP_BINDING"/>
    <property type="match status" value="1"/>
</dbReference>
<dbReference type="SUPFAM" id="SSF52777">
    <property type="entry name" value="CoA-dependent acyltransferases"/>
    <property type="match status" value="12"/>
</dbReference>
<dbReference type="InterPro" id="IPR006162">
    <property type="entry name" value="Ppantetheine_attach_site"/>
</dbReference>
<name>A0A2T2NPX9_CORCC</name>
<keyword evidence="4" id="KW-0436">Ligase</keyword>